<protein>
    <submittedName>
        <fullName evidence="1">Uncharacterized protein</fullName>
    </submittedName>
</protein>
<evidence type="ECO:0000313" key="2">
    <source>
        <dbReference type="Proteomes" id="UP001179181"/>
    </source>
</evidence>
<name>A0ABX0UKT2_9BACT</name>
<dbReference type="Proteomes" id="UP001179181">
    <property type="component" value="Unassembled WGS sequence"/>
</dbReference>
<proteinExistence type="predicted"/>
<sequence>MDITKRLDQFFTDISVDARVTAMHISVYTAVLRCANRLMSECISMYSYELMSLSKISCGKTYYRVVRELSDFGYIVYEPSFHKNRPSNIRLLA</sequence>
<dbReference type="EMBL" id="JAASQJ010000002">
    <property type="protein sequence ID" value="NIJ52614.1"/>
    <property type="molecule type" value="Genomic_DNA"/>
</dbReference>
<organism evidence="1 2">
    <name type="scientific">Dyadobacter arcticus</name>
    <dbReference type="NCBI Taxonomy" id="1078754"/>
    <lineage>
        <taxon>Bacteria</taxon>
        <taxon>Pseudomonadati</taxon>
        <taxon>Bacteroidota</taxon>
        <taxon>Cytophagia</taxon>
        <taxon>Cytophagales</taxon>
        <taxon>Spirosomataceae</taxon>
        <taxon>Dyadobacter</taxon>
    </lineage>
</organism>
<reference evidence="1 2" key="1">
    <citation type="submission" date="2020-03" db="EMBL/GenBank/DDBJ databases">
        <title>Genomic Encyclopedia of Type Strains, Phase IV (KMG-IV): sequencing the most valuable type-strain genomes for metagenomic binning, comparative biology and taxonomic classification.</title>
        <authorList>
            <person name="Goeker M."/>
        </authorList>
    </citation>
    <scope>NUCLEOTIDE SEQUENCE [LARGE SCALE GENOMIC DNA]</scope>
    <source>
        <strain evidence="1 2">DSM 102865</strain>
    </source>
</reference>
<keyword evidence="2" id="KW-1185">Reference proteome</keyword>
<gene>
    <name evidence="1" type="ORF">FHS68_001784</name>
</gene>
<evidence type="ECO:0000313" key="1">
    <source>
        <dbReference type="EMBL" id="NIJ52614.1"/>
    </source>
</evidence>
<comment type="caution">
    <text evidence="1">The sequence shown here is derived from an EMBL/GenBank/DDBJ whole genome shotgun (WGS) entry which is preliminary data.</text>
</comment>
<accession>A0ABX0UKT2</accession>